<dbReference type="InterPro" id="IPR023214">
    <property type="entry name" value="HAD_sf"/>
</dbReference>
<dbReference type="InterPro" id="IPR006549">
    <property type="entry name" value="HAD-SF_hydro_IIIA"/>
</dbReference>
<keyword evidence="4" id="KW-0479">Metal-binding</keyword>
<keyword evidence="6" id="KW-0119">Carbohydrate metabolism</keyword>
<sequence length="191" mass="21384">MLANAKVTRLYGPMKNKALFLDRDGTLNYDVHHLHDPAELVVVKGAREALMRARELGYRFYLVTNQSGVGRGYFTMEDVYACNRRLLELLDLGDDLFDGVIIAPEHPDQPSEYRKPSPKFLLEMIARDKLDPATSYMLGDRDSDWQCGLNAGVNPVALNTGKEFPEPAQALITAHEIPVYDSIVEFVATLG</sequence>
<comment type="similarity">
    <text evidence="2">Belongs to the GmhB family.</text>
</comment>
<reference evidence="8" key="2">
    <citation type="submission" date="2020-09" db="EMBL/GenBank/DDBJ databases">
        <authorList>
            <person name="Sun Q."/>
            <person name="Kim S."/>
        </authorList>
    </citation>
    <scope>NUCLEOTIDE SEQUENCE</scope>
    <source>
        <strain evidence="8">KCTC 12870</strain>
    </source>
</reference>
<dbReference type="NCBIfam" id="TIGR01662">
    <property type="entry name" value="HAD-SF-IIIA"/>
    <property type="match status" value="1"/>
</dbReference>
<reference evidence="8" key="1">
    <citation type="journal article" date="2014" name="Int. J. Syst. Evol. Microbiol.">
        <title>Complete genome sequence of Corynebacterium casei LMG S-19264T (=DSM 44701T), isolated from a smear-ripened cheese.</title>
        <authorList>
            <consortium name="US DOE Joint Genome Institute (JGI-PGF)"/>
            <person name="Walter F."/>
            <person name="Albersmeier A."/>
            <person name="Kalinowski J."/>
            <person name="Ruckert C."/>
        </authorList>
    </citation>
    <scope>NUCLEOTIDE SEQUENCE</scope>
    <source>
        <strain evidence="8">KCTC 12870</strain>
    </source>
</reference>
<proteinExistence type="inferred from homology"/>
<dbReference type="GO" id="GO:0005737">
    <property type="term" value="C:cytoplasm"/>
    <property type="evidence" value="ECO:0007669"/>
    <property type="project" value="UniProtKB-SubCell"/>
</dbReference>
<comment type="caution">
    <text evidence="8">The sequence shown here is derived from an EMBL/GenBank/DDBJ whole genome shotgun (WGS) entry which is preliminary data.</text>
</comment>
<dbReference type="AlphaFoldDB" id="A0A8J3GER7"/>
<evidence type="ECO:0000256" key="1">
    <source>
        <dbReference type="ARBA" id="ARBA00004496"/>
    </source>
</evidence>
<dbReference type="EMBL" id="BMXG01000008">
    <property type="protein sequence ID" value="GHC00711.1"/>
    <property type="molecule type" value="Genomic_DNA"/>
</dbReference>
<protein>
    <recommendedName>
        <fullName evidence="7">D,D-heptose 1,7-bisphosphate phosphatase</fullName>
    </recommendedName>
</protein>
<evidence type="ECO:0000256" key="3">
    <source>
        <dbReference type="ARBA" id="ARBA00022490"/>
    </source>
</evidence>
<dbReference type="NCBIfam" id="TIGR01656">
    <property type="entry name" value="Histidinol-ppas"/>
    <property type="match status" value="1"/>
</dbReference>
<accession>A0A8J3GER7</accession>
<evidence type="ECO:0000256" key="7">
    <source>
        <dbReference type="ARBA" id="ARBA00031828"/>
    </source>
</evidence>
<dbReference type="Gene3D" id="3.40.50.1000">
    <property type="entry name" value="HAD superfamily/HAD-like"/>
    <property type="match status" value="1"/>
</dbReference>
<dbReference type="GO" id="GO:0016791">
    <property type="term" value="F:phosphatase activity"/>
    <property type="evidence" value="ECO:0007669"/>
    <property type="project" value="InterPro"/>
</dbReference>
<keyword evidence="5" id="KW-0378">Hydrolase</keyword>
<keyword evidence="9" id="KW-1185">Reference proteome</keyword>
<evidence type="ECO:0000256" key="4">
    <source>
        <dbReference type="ARBA" id="ARBA00022723"/>
    </source>
</evidence>
<dbReference type="SUPFAM" id="SSF56784">
    <property type="entry name" value="HAD-like"/>
    <property type="match status" value="1"/>
</dbReference>
<comment type="subcellular location">
    <subcellularLocation>
        <location evidence="1">Cytoplasm</location>
    </subcellularLocation>
</comment>
<dbReference type="InterPro" id="IPR004446">
    <property type="entry name" value="Heptose_bisP_phosphatase"/>
</dbReference>
<dbReference type="Pfam" id="PF13242">
    <property type="entry name" value="Hydrolase_like"/>
    <property type="match status" value="1"/>
</dbReference>
<evidence type="ECO:0000313" key="8">
    <source>
        <dbReference type="EMBL" id="GHC00711.1"/>
    </source>
</evidence>
<dbReference type="PANTHER" id="PTHR42891">
    <property type="entry name" value="D-GLYCERO-BETA-D-MANNO-HEPTOSE-1,7-BISPHOSPHATE 7-PHOSPHATASE"/>
    <property type="match status" value="1"/>
</dbReference>
<name>A0A8J3GER7_9BACT</name>
<gene>
    <name evidence="8" type="ORF">GCM10007047_16460</name>
</gene>
<keyword evidence="3" id="KW-0963">Cytoplasm</keyword>
<organism evidence="8 9">
    <name type="scientific">Cerasicoccus arenae</name>
    <dbReference type="NCBI Taxonomy" id="424488"/>
    <lineage>
        <taxon>Bacteria</taxon>
        <taxon>Pseudomonadati</taxon>
        <taxon>Verrucomicrobiota</taxon>
        <taxon>Opitutia</taxon>
        <taxon>Puniceicoccales</taxon>
        <taxon>Cerasicoccaceae</taxon>
        <taxon>Cerasicoccus</taxon>
    </lineage>
</organism>
<evidence type="ECO:0000256" key="5">
    <source>
        <dbReference type="ARBA" id="ARBA00022801"/>
    </source>
</evidence>
<dbReference type="InterPro" id="IPR036412">
    <property type="entry name" value="HAD-like_sf"/>
</dbReference>
<dbReference type="InterPro" id="IPR006543">
    <property type="entry name" value="Histidinol-phos"/>
</dbReference>
<evidence type="ECO:0000256" key="2">
    <source>
        <dbReference type="ARBA" id="ARBA00005628"/>
    </source>
</evidence>
<evidence type="ECO:0000313" key="9">
    <source>
        <dbReference type="Proteomes" id="UP000642829"/>
    </source>
</evidence>
<dbReference type="PANTHER" id="PTHR42891:SF1">
    <property type="entry name" value="D-GLYCERO-BETA-D-MANNO-HEPTOSE-1,7-BISPHOSPHATE 7-PHOSPHATASE"/>
    <property type="match status" value="1"/>
</dbReference>
<dbReference type="GO" id="GO:0046872">
    <property type="term" value="F:metal ion binding"/>
    <property type="evidence" value="ECO:0007669"/>
    <property type="project" value="UniProtKB-KW"/>
</dbReference>
<dbReference type="GO" id="GO:0005975">
    <property type="term" value="P:carbohydrate metabolic process"/>
    <property type="evidence" value="ECO:0007669"/>
    <property type="project" value="InterPro"/>
</dbReference>
<evidence type="ECO:0000256" key="6">
    <source>
        <dbReference type="ARBA" id="ARBA00023277"/>
    </source>
</evidence>
<dbReference type="Proteomes" id="UP000642829">
    <property type="component" value="Unassembled WGS sequence"/>
</dbReference>